<dbReference type="PANTHER" id="PTHR30537:SF5">
    <property type="entry name" value="HTH-TYPE TRANSCRIPTIONAL ACTIVATOR TTDR-RELATED"/>
    <property type="match status" value="1"/>
</dbReference>
<protein>
    <submittedName>
        <fullName evidence="6">DNA-binding transcriptional LysR family regulator</fullName>
    </submittedName>
</protein>
<dbReference type="CDD" id="cd08422">
    <property type="entry name" value="PBP2_CrgA_like"/>
    <property type="match status" value="1"/>
</dbReference>
<evidence type="ECO:0000256" key="1">
    <source>
        <dbReference type="ARBA" id="ARBA00009437"/>
    </source>
</evidence>
<keyword evidence="3 6" id="KW-0238">DNA-binding</keyword>
<dbReference type="InterPro" id="IPR058163">
    <property type="entry name" value="LysR-type_TF_proteobact-type"/>
</dbReference>
<evidence type="ECO:0000313" key="6">
    <source>
        <dbReference type="EMBL" id="NYG32672.1"/>
    </source>
</evidence>
<dbReference type="InterPro" id="IPR005119">
    <property type="entry name" value="LysR_subst-bd"/>
</dbReference>
<dbReference type="SUPFAM" id="SSF53850">
    <property type="entry name" value="Periplasmic binding protein-like II"/>
    <property type="match status" value="1"/>
</dbReference>
<dbReference type="RefSeq" id="WP_179633535.1">
    <property type="nucleotide sequence ID" value="NZ_JACCFH010000001.1"/>
</dbReference>
<dbReference type="Proteomes" id="UP000518288">
    <property type="component" value="Unassembled WGS sequence"/>
</dbReference>
<evidence type="ECO:0000256" key="4">
    <source>
        <dbReference type="ARBA" id="ARBA00023163"/>
    </source>
</evidence>
<dbReference type="FunFam" id="3.40.190.290:FF:000001">
    <property type="entry name" value="Transcriptional regulator, LysR family"/>
    <property type="match status" value="1"/>
</dbReference>
<dbReference type="PANTHER" id="PTHR30537">
    <property type="entry name" value="HTH-TYPE TRANSCRIPTIONAL REGULATOR"/>
    <property type="match status" value="1"/>
</dbReference>
<organism evidence="6 7">
    <name type="scientific">Sphaerotilus montanus</name>
    <dbReference type="NCBI Taxonomy" id="522889"/>
    <lineage>
        <taxon>Bacteria</taxon>
        <taxon>Pseudomonadati</taxon>
        <taxon>Pseudomonadota</taxon>
        <taxon>Betaproteobacteria</taxon>
        <taxon>Burkholderiales</taxon>
        <taxon>Sphaerotilaceae</taxon>
        <taxon>Sphaerotilus</taxon>
    </lineage>
</organism>
<accession>A0A7Y9R0E7</accession>
<keyword evidence="4" id="KW-0804">Transcription</keyword>
<comment type="caution">
    <text evidence="6">The sequence shown here is derived from an EMBL/GenBank/DDBJ whole genome shotgun (WGS) entry which is preliminary data.</text>
</comment>
<dbReference type="PROSITE" id="PS50931">
    <property type="entry name" value="HTH_LYSR"/>
    <property type="match status" value="1"/>
</dbReference>
<dbReference type="GO" id="GO:0006351">
    <property type="term" value="P:DNA-templated transcription"/>
    <property type="evidence" value="ECO:0007669"/>
    <property type="project" value="TreeGrafter"/>
</dbReference>
<name>A0A7Y9R0E7_9BURK</name>
<dbReference type="FunFam" id="1.10.10.10:FF:000001">
    <property type="entry name" value="LysR family transcriptional regulator"/>
    <property type="match status" value="1"/>
</dbReference>
<dbReference type="Pfam" id="PF00126">
    <property type="entry name" value="HTH_1"/>
    <property type="match status" value="1"/>
</dbReference>
<dbReference type="Gene3D" id="3.40.190.290">
    <property type="match status" value="1"/>
</dbReference>
<keyword evidence="2" id="KW-0805">Transcription regulation</keyword>
<dbReference type="InterPro" id="IPR000847">
    <property type="entry name" value="LysR_HTH_N"/>
</dbReference>
<reference evidence="6 7" key="1">
    <citation type="submission" date="2020-07" db="EMBL/GenBank/DDBJ databases">
        <title>Genomic Encyclopedia of Archaeal and Bacterial Type Strains, Phase II (KMG-II): from individual species to whole genera.</title>
        <authorList>
            <person name="Goeker M."/>
        </authorList>
    </citation>
    <scope>NUCLEOTIDE SEQUENCE [LARGE SCALE GENOMIC DNA]</scope>
    <source>
        <strain evidence="6 7">DSM 21226</strain>
    </source>
</reference>
<dbReference type="Gene3D" id="1.10.10.10">
    <property type="entry name" value="Winged helix-like DNA-binding domain superfamily/Winged helix DNA-binding domain"/>
    <property type="match status" value="1"/>
</dbReference>
<gene>
    <name evidence="6" type="ORF">BDD16_001658</name>
</gene>
<evidence type="ECO:0000256" key="2">
    <source>
        <dbReference type="ARBA" id="ARBA00023015"/>
    </source>
</evidence>
<proteinExistence type="inferred from homology"/>
<evidence type="ECO:0000259" key="5">
    <source>
        <dbReference type="PROSITE" id="PS50931"/>
    </source>
</evidence>
<evidence type="ECO:0000256" key="3">
    <source>
        <dbReference type="ARBA" id="ARBA00023125"/>
    </source>
</evidence>
<dbReference type="GO" id="GO:0043565">
    <property type="term" value="F:sequence-specific DNA binding"/>
    <property type="evidence" value="ECO:0007669"/>
    <property type="project" value="TreeGrafter"/>
</dbReference>
<dbReference type="InterPro" id="IPR036390">
    <property type="entry name" value="WH_DNA-bd_sf"/>
</dbReference>
<dbReference type="Pfam" id="PF03466">
    <property type="entry name" value="LysR_substrate"/>
    <property type="match status" value="1"/>
</dbReference>
<evidence type="ECO:0000313" key="7">
    <source>
        <dbReference type="Proteomes" id="UP000518288"/>
    </source>
</evidence>
<keyword evidence="7" id="KW-1185">Reference proteome</keyword>
<sequence length="306" mass="33336">MPTPDPQLLTTFSAIVGAGSISAAAVRLGCGKSVVSRQLTRLEADLGARLLQRTTRRLTLTEVGKVVLQQAQQIDRALDNVAQISGQFQQEVRGPLRVSCPRPLGQRHLVPLLAAFTRQYPLVEVTLQVDDRLSDLVAEQIDVAIRVAHLEDSTLVARRLADNPRVLVASPAYLERAGRPDTPEALAAHEGLLWTRDGRVHDEWSFTASTTGPDTGTTRVRMQGRLRVNDGLSLVAFACAGAGVTVIDRLLVDNELARGTLVELLPGWRLPAGPPLYAVYPARQWLALNTATFVEFLLSRCFTGRA</sequence>
<comment type="similarity">
    <text evidence="1">Belongs to the LysR transcriptional regulatory family.</text>
</comment>
<feature type="domain" description="HTH lysR-type" evidence="5">
    <location>
        <begin position="4"/>
        <end position="61"/>
    </location>
</feature>
<dbReference type="GO" id="GO:0003700">
    <property type="term" value="F:DNA-binding transcription factor activity"/>
    <property type="evidence" value="ECO:0007669"/>
    <property type="project" value="InterPro"/>
</dbReference>
<dbReference type="InterPro" id="IPR036388">
    <property type="entry name" value="WH-like_DNA-bd_sf"/>
</dbReference>
<dbReference type="SUPFAM" id="SSF46785">
    <property type="entry name" value="Winged helix' DNA-binding domain"/>
    <property type="match status" value="1"/>
</dbReference>
<dbReference type="EMBL" id="JACCFH010000001">
    <property type="protein sequence ID" value="NYG32672.1"/>
    <property type="molecule type" value="Genomic_DNA"/>
</dbReference>
<dbReference type="AlphaFoldDB" id="A0A7Y9R0E7"/>